<accession>A0A0D2KJ49</accession>
<dbReference type="STRING" id="945553.A0A0D2KJ49"/>
<gene>
    <name evidence="2" type="ORF">HYPSUDRAFT_208538</name>
</gene>
<dbReference type="InterPro" id="IPR011009">
    <property type="entry name" value="Kinase-like_dom_sf"/>
</dbReference>
<dbReference type="PANTHER" id="PTHR38248">
    <property type="entry name" value="FUNK1 6"/>
    <property type="match status" value="1"/>
</dbReference>
<organism evidence="2 3">
    <name type="scientific">Hypholoma sublateritium (strain FD-334 SS-4)</name>
    <dbReference type="NCBI Taxonomy" id="945553"/>
    <lineage>
        <taxon>Eukaryota</taxon>
        <taxon>Fungi</taxon>
        <taxon>Dikarya</taxon>
        <taxon>Basidiomycota</taxon>
        <taxon>Agaricomycotina</taxon>
        <taxon>Agaricomycetes</taxon>
        <taxon>Agaricomycetidae</taxon>
        <taxon>Agaricales</taxon>
        <taxon>Agaricineae</taxon>
        <taxon>Strophariaceae</taxon>
        <taxon>Hypholoma</taxon>
    </lineage>
</organism>
<dbReference type="Gene3D" id="1.10.510.10">
    <property type="entry name" value="Transferase(Phosphotransferase) domain 1"/>
    <property type="match status" value="1"/>
</dbReference>
<dbReference type="Proteomes" id="UP000054270">
    <property type="component" value="Unassembled WGS sequence"/>
</dbReference>
<dbReference type="AlphaFoldDB" id="A0A0D2KJ49"/>
<dbReference type="InterPro" id="IPR040976">
    <property type="entry name" value="Pkinase_fungal"/>
</dbReference>
<evidence type="ECO:0000313" key="2">
    <source>
        <dbReference type="EMBL" id="KJA14667.1"/>
    </source>
</evidence>
<reference evidence="3" key="1">
    <citation type="submission" date="2014-04" db="EMBL/GenBank/DDBJ databases">
        <title>Evolutionary Origins and Diversification of the Mycorrhizal Mutualists.</title>
        <authorList>
            <consortium name="DOE Joint Genome Institute"/>
            <consortium name="Mycorrhizal Genomics Consortium"/>
            <person name="Kohler A."/>
            <person name="Kuo A."/>
            <person name="Nagy L.G."/>
            <person name="Floudas D."/>
            <person name="Copeland A."/>
            <person name="Barry K.W."/>
            <person name="Cichocki N."/>
            <person name="Veneault-Fourrey C."/>
            <person name="LaButti K."/>
            <person name="Lindquist E.A."/>
            <person name="Lipzen A."/>
            <person name="Lundell T."/>
            <person name="Morin E."/>
            <person name="Murat C."/>
            <person name="Riley R."/>
            <person name="Ohm R."/>
            <person name="Sun H."/>
            <person name="Tunlid A."/>
            <person name="Henrissat B."/>
            <person name="Grigoriev I.V."/>
            <person name="Hibbett D.S."/>
            <person name="Martin F."/>
        </authorList>
    </citation>
    <scope>NUCLEOTIDE SEQUENCE [LARGE SCALE GENOMIC DNA]</scope>
    <source>
        <strain evidence="3">FD-334 SS-4</strain>
    </source>
</reference>
<dbReference type="InterPro" id="IPR008266">
    <property type="entry name" value="Tyr_kinase_AS"/>
</dbReference>
<evidence type="ECO:0000313" key="3">
    <source>
        <dbReference type="Proteomes" id="UP000054270"/>
    </source>
</evidence>
<feature type="domain" description="Fungal-type protein kinase" evidence="1">
    <location>
        <begin position="109"/>
        <end position="167"/>
    </location>
</feature>
<proteinExistence type="predicted"/>
<dbReference type="Pfam" id="PF17667">
    <property type="entry name" value="Pkinase_fungal"/>
    <property type="match status" value="2"/>
</dbReference>
<dbReference type="SUPFAM" id="SSF56112">
    <property type="entry name" value="Protein kinase-like (PK-like)"/>
    <property type="match status" value="1"/>
</dbReference>
<dbReference type="OrthoDB" id="5584477at2759"/>
<keyword evidence="3" id="KW-1185">Reference proteome</keyword>
<dbReference type="EMBL" id="KN817670">
    <property type="protein sequence ID" value="KJA14667.1"/>
    <property type="molecule type" value="Genomic_DNA"/>
</dbReference>
<protein>
    <recommendedName>
        <fullName evidence="1">Fungal-type protein kinase domain-containing protein</fullName>
    </recommendedName>
</protein>
<evidence type="ECO:0000259" key="1">
    <source>
        <dbReference type="Pfam" id="PF17667"/>
    </source>
</evidence>
<dbReference type="PANTHER" id="PTHR38248:SF2">
    <property type="entry name" value="FUNK1 11"/>
    <property type="match status" value="1"/>
</dbReference>
<feature type="domain" description="Fungal-type protein kinase" evidence="1">
    <location>
        <begin position="334"/>
        <end position="396"/>
    </location>
</feature>
<name>A0A0D2KJ49_HYPSF</name>
<sequence length="543" mass="58396">MGWDPAIRVNPSTAEVMSIDVTGFLEDTGVVVTLWIVRDEQGRFFVLKDSWTLANRSVSEVDFIQHITRAIQDDPDGYLFKYICPRYHIGQEKVWSTETIRGQLDKGPVRIQRRIVTGPIGDPITSFRSKREFVSVLLDIVNGLEFLNNKVGVIHGDISMNNIMINRVWGHGPDDSPSQLRAIACAAAGNIANANNQNNSMSQSTVQALATSTAVSQASTSTTDITASAAQVPTTLPSLTQAPAAFVIAPVPAVPAIAQAPAAPAVAQAPAAPVVAQAPSTSAAASPTIAEAPTTTSTIAQGLVTSELAPVVPSSALRSEIGSVADVAGTTEHIESAGMLIDCDFMRYCDQDTHLTSGTLPFMAIEALRGGAPGGHYRHHSGHDLESLLYTILTICHYTLAKEKAITLQAFTTYLKDGLSPYWADFAEYLQDLIKVTWDTSGVSLIEKPNIATHAAYRDILQRALNLYNQEETASLAHYAVVPKAKRALVNQFLPQAKRARLDSANSSVESLLSRPDVVRSFQDYRPSVETSSQEDITNVGSG</sequence>
<dbReference type="PROSITE" id="PS00109">
    <property type="entry name" value="PROTEIN_KINASE_TYR"/>
    <property type="match status" value="1"/>
</dbReference>
<dbReference type="GO" id="GO:0004672">
    <property type="term" value="F:protein kinase activity"/>
    <property type="evidence" value="ECO:0007669"/>
    <property type="project" value="InterPro"/>
</dbReference>